<evidence type="ECO:0000256" key="11">
    <source>
        <dbReference type="ARBA" id="ARBA00023136"/>
    </source>
</evidence>
<name>A0A346RFI9_9COLE</name>
<evidence type="ECO:0000256" key="8">
    <source>
        <dbReference type="ARBA" id="ARBA00022989"/>
    </source>
</evidence>
<keyword evidence="5 12" id="KW-0138">CF(0)</keyword>
<comment type="subcellular location">
    <subcellularLocation>
        <location evidence="1 12">Mitochondrion membrane</location>
        <topology evidence="1 12">Single-pass membrane protein</topology>
    </subcellularLocation>
</comment>
<dbReference type="GO" id="GO:0045259">
    <property type="term" value="C:proton-transporting ATP synthase complex"/>
    <property type="evidence" value="ECO:0007669"/>
    <property type="project" value="UniProtKB-KW"/>
</dbReference>
<evidence type="ECO:0000256" key="10">
    <source>
        <dbReference type="ARBA" id="ARBA00023128"/>
    </source>
</evidence>
<keyword evidence="10 12" id="KW-0496">Mitochondrion</keyword>
<dbReference type="EMBL" id="MG193328">
    <property type="protein sequence ID" value="AXS64836.1"/>
    <property type="molecule type" value="Genomic_DNA"/>
</dbReference>
<evidence type="ECO:0000256" key="1">
    <source>
        <dbReference type="ARBA" id="ARBA00004304"/>
    </source>
</evidence>
<evidence type="ECO:0000256" key="7">
    <source>
        <dbReference type="ARBA" id="ARBA00022781"/>
    </source>
</evidence>
<sequence length="50" mass="6293">MPQMAPMNWLLLFIMFIIMFLMINLMNFYSFKYAPKNFKKKISSYMNWKW</sequence>
<organism evidence="14">
    <name type="scientific">Staphylinoidea sp. 12 KM-2017</name>
    <dbReference type="NCBI Taxonomy" id="2219452"/>
    <lineage>
        <taxon>Eukaryota</taxon>
        <taxon>Metazoa</taxon>
        <taxon>Ecdysozoa</taxon>
        <taxon>Arthropoda</taxon>
        <taxon>Hexapoda</taxon>
        <taxon>Insecta</taxon>
        <taxon>Pterygota</taxon>
        <taxon>Neoptera</taxon>
        <taxon>Endopterygota</taxon>
        <taxon>Coleoptera</taxon>
        <taxon>Polyphaga</taxon>
        <taxon>Staphyliniformia</taxon>
    </lineage>
</organism>
<protein>
    <recommendedName>
        <fullName evidence="12">ATP synthase complex subunit 8</fullName>
    </recommendedName>
</protein>
<feature type="transmembrane region" description="Helical" evidence="13">
    <location>
        <begin position="6"/>
        <end position="31"/>
    </location>
</feature>
<keyword evidence="8 13" id="KW-1133">Transmembrane helix</keyword>
<comment type="subunit">
    <text evidence="3">F-type ATPases have 2 components, CF(1) - the catalytic core - and CF(0) - the membrane proton channel.</text>
</comment>
<evidence type="ECO:0000256" key="3">
    <source>
        <dbReference type="ARBA" id="ARBA00011291"/>
    </source>
</evidence>
<accession>A0A346RFI9</accession>
<evidence type="ECO:0000256" key="12">
    <source>
        <dbReference type="RuleBase" id="RU003661"/>
    </source>
</evidence>
<comment type="similarity">
    <text evidence="2 12">Belongs to the ATPase protein 8 family.</text>
</comment>
<dbReference type="Pfam" id="PF00895">
    <property type="entry name" value="ATP-synt_8"/>
    <property type="match status" value="1"/>
</dbReference>
<dbReference type="AlphaFoldDB" id="A0A346RFI9"/>
<keyword evidence="9 12" id="KW-0406">Ion transport</keyword>
<evidence type="ECO:0000256" key="6">
    <source>
        <dbReference type="ARBA" id="ARBA00022692"/>
    </source>
</evidence>
<reference evidence="14" key="1">
    <citation type="journal article" date="2018" name="J. ISSAAS">
        <title>The contribution of mitochondrial metagenomics to large-scale data mining and phylogenetic analysis of Coleoptera.</title>
        <authorList>
            <person name="Miller K."/>
            <person name="Linard B."/>
            <person name="Motyka M."/>
            <person name="Bocek M."/>
            <person name="Vogler A.P."/>
        </authorList>
    </citation>
    <scope>NUCLEOTIDE SEQUENCE</scope>
</reference>
<keyword evidence="4 12" id="KW-0813">Transport</keyword>
<dbReference type="GO" id="GO:0031966">
    <property type="term" value="C:mitochondrial membrane"/>
    <property type="evidence" value="ECO:0007669"/>
    <property type="project" value="UniProtKB-SubCell"/>
</dbReference>
<evidence type="ECO:0000256" key="5">
    <source>
        <dbReference type="ARBA" id="ARBA00022547"/>
    </source>
</evidence>
<dbReference type="GO" id="GO:0015078">
    <property type="term" value="F:proton transmembrane transporter activity"/>
    <property type="evidence" value="ECO:0007669"/>
    <property type="project" value="InterPro"/>
</dbReference>
<gene>
    <name evidence="14" type="primary">atp8</name>
</gene>
<geneLocation type="mitochondrion" evidence="14"/>
<keyword evidence="11 13" id="KW-0472">Membrane</keyword>
<evidence type="ECO:0000256" key="4">
    <source>
        <dbReference type="ARBA" id="ARBA00022448"/>
    </source>
</evidence>
<evidence type="ECO:0000256" key="2">
    <source>
        <dbReference type="ARBA" id="ARBA00008892"/>
    </source>
</evidence>
<evidence type="ECO:0000313" key="14">
    <source>
        <dbReference type="EMBL" id="AXS64836.1"/>
    </source>
</evidence>
<keyword evidence="7 12" id="KW-0375">Hydrogen ion transport</keyword>
<proteinExistence type="inferred from homology"/>
<dbReference type="InterPro" id="IPR001421">
    <property type="entry name" value="ATP8_metazoa"/>
</dbReference>
<keyword evidence="6 12" id="KW-0812">Transmembrane</keyword>
<evidence type="ECO:0000256" key="9">
    <source>
        <dbReference type="ARBA" id="ARBA00023065"/>
    </source>
</evidence>
<dbReference type="GO" id="GO:0015986">
    <property type="term" value="P:proton motive force-driven ATP synthesis"/>
    <property type="evidence" value="ECO:0007669"/>
    <property type="project" value="InterPro"/>
</dbReference>
<evidence type="ECO:0000256" key="13">
    <source>
        <dbReference type="SAM" id="Phobius"/>
    </source>
</evidence>